<dbReference type="SUPFAM" id="SSF52788">
    <property type="entry name" value="Phosphotyrosine protein phosphatases I"/>
    <property type="match status" value="1"/>
</dbReference>
<dbReference type="InterPro" id="IPR017867">
    <property type="entry name" value="Tyr_phospatase_low_mol_wt"/>
</dbReference>
<dbReference type="OrthoDB" id="9784339at2"/>
<evidence type="ECO:0000259" key="4">
    <source>
        <dbReference type="SMART" id="SM00226"/>
    </source>
</evidence>
<comment type="similarity">
    <text evidence="1">Belongs to the low molecular weight phosphotyrosine protein phosphatase family.</text>
</comment>
<dbReference type="Pfam" id="PF01451">
    <property type="entry name" value="LMWPc"/>
    <property type="match status" value="1"/>
</dbReference>
<sequence length="161" mass="17242">MKKASVLFVCMGNICRSPAAEGVLHALAEKAGLDLHIDSAGTEGYHVGERSDSRMRSAARKRGVEMTTLARQVVAADLSPGAFDLVIAMDHANLRRLKAIAGGPLSEHVQLFSSFLDDTWPTEVPDPYYGGEDGFEQVLDMLEAGCPVILETLGRCGDHGS</sequence>
<keyword evidence="2 5" id="KW-0378">Hydrolase</keyword>
<reference evidence="5 6" key="1">
    <citation type="submission" date="2019-02" db="EMBL/GenBank/DDBJ databases">
        <title>Deep-cultivation of Planctomycetes and their phenomic and genomic characterization uncovers novel biology.</title>
        <authorList>
            <person name="Wiegand S."/>
            <person name="Jogler M."/>
            <person name="Boedeker C."/>
            <person name="Pinto D."/>
            <person name="Vollmers J."/>
            <person name="Rivas-Marin E."/>
            <person name="Kohn T."/>
            <person name="Peeters S.H."/>
            <person name="Heuer A."/>
            <person name="Rast P."/>
            <person name="Oberbeckmann S."/>
            <person name="Bunk B."/>
            <person name="Jeske O."/>
            <person name="Meyerdierks A."/>
            <person name="Storesund J.E."/>
            <person name="Kallscheuer N."/>
            <person name="Luecker S."/>
            <person name="Lage O.M."/>
            <person name="Pohl T."/>
            <person name="Merkel B.J."/>
            <person name="Hornburger P."/>
            <person name="Mueller R.-W."/>
            <person name="Bruemmer F."/>
            <person name="Labrenz M."/>
            <person name="Spormann A.M."/>
            <person name="Op Den Camp H."/>
            <person name="Overmann J."/>
            <person name="Amann R."/>
            <person name="Jetten M.S.M."/>
            <person name="Mascher T."/>
            <person name="Medema M.H."/>
            <person name="Devos D.P."/>
            <person name="Kaster A.-K."/>
            <person name="Ovreas L."/>
            <person name="Rohde M."/>
            <person name="Galperin M.Y."/>
            <person name="Jogler C."/>
        </authorList>
    </citation>
    <scope>NUCLEOTIDE SEQUENCE [LARGE SCALE GENOMIC DNA]</scope>
    <source>
        <strain evidence="5 6">Pla100</strain>
    </source>
</reference>
<dbReference type="PRINTS" id="PR00719">
    <property type="entry name" value="LMWPTPASE"/>
</dbReference>
<evidence type="ECO:0000256" key="3">
    <source>
        <dbReference type="PIRSR" id="PIRSR617867-1"/>
    </source>
</evidence>
<dbReference type="InterPro" id="IPR036196">
    <property type="entry name" value="Ptyr_pPase_sf"/>
</dbReference>
<name>A0A5C6A196_9BACT</name>
<evidence type="ECO:0000313" key="6">
    <source>
        <dbReference type="Proteomes" id="UP000316213"/>
    </source>
</evidence>
<dbReference type="InterPro" id="IPR023485">
    <property type="entry name" value="Ptyr_pPase"/>
</dbReference>
<evidence type="ECO:0000313" key="5">
    <source>
        <dbReference type="EMBL" id="TWT93155.1"/>
    </source>
</evidence>
<feature type="active site" evidence="3">
    <location>
        <position position="16"/>
    </location>
</feature>
<proteinExistence type="inferred from homology"/>
<dbReference type="EMBL" id="SJPM01000010">
    <property type="protein sequence ID" value="TWT93155.1"/>
    <property type="molecule type" value="Genomic_DNA"/>
</dbReference>
<dbReference type="RefSeq" id="WP_146579998.1">
    <property type="nucleotide sequence ID" value="NZ_SJPM01000010.1"/>
</dbReference>
<evidence type="ECO:0000256" key="2">
    <source>
        <dbReference type="ARBA" id="ARBA00022801"/>
    </source>
</evidence>
<gene>
    <name evidence="5" type="primary">yfkJ</name>
    <name evidence="5" type="ORF">Pla100_44720</name>
</gene>
<dbReference type="GO" id="GO:0004725">
    <property type="term" value="F:protein tyrosine phosphatase activity"/>
    <property type="evidence" value="ECO:0007669"/>
    <property type="project" value="UniProtKB-EC"/>
</dbReference>
<feature type="domain" description="Phosphotyrosine protein phosphatase I" evidence="4">
    <location>
        <begin position="4"/>
        <end position="152"/>
    </location>
</feature>
<dbReference type="SMART" id="SM00226">
    <property type="entry name" value="LMWPc"/>
    <property type="match status" value="1"/>
</dbReference>
<dbReference type="Gene3D" id="3.40.50.2300">
    <property type="match status" value="1"/>
</dbReference>
<dbReference type="InterPro" id="IPR052995">
    <property type="entry name" value="LMW-PTP"/>
</dbReference>
<keyword evidence="6" id="KW-1185">Reference proteome</keyword>
<dbReference type="CDD" id="cd16343">
    <property type="entry name" value="LMWPTP"/>
    <property type="match status" value="1"/>
</dbReference>
<feature type="active site" description="Nucleophile" evidence="3">
    <location>
        <position position="10"/>
    </location>
</feature>
<comment type="caution">
    <text evidence="5">The sequence shown here is derived from an EMBL/GenBank/DDBJ whole genome shotgun (WGS) entry which is preliminary data.</text>
</comment>
<dbReference type="PANTHER" id="PTHR47439">
    <property type="entry name" value="LOW MOLECULAR WEIGHT PHOSPHOTYROSINE PROTEIN PHOSPHATASE-RELATED"/>
    <property type="match status" value="1"/>
</dbReference>
<protein>
    <submittedName>
        <fullName evidence="5">Low molecular weight protein-tyrosine-phosphatase YfkJ</fullName>
        <ecNumber evidence="5">3.1.3.48</ecNumber>
    </submittedName>
</protein>
<dbReference type="AlphaFoldDB" id="A0A5C6A196"/>
<dbReference type="PANTHER" id="PTHR47439:SF1">
    <property type="entry name" value="ACID PHOSPHATASE"/>
    <property type="match status" value="1"/>
</dbReference>
<dbReference type="EC" id="3.1.3.48" evidence="5"/>
<dbReference type="Proteomes" id="UP000316213">
    <property type="component" value="Unassembled WGS sequence"/>
</dbReference>
<evidence type="ECO:0000256" key="1">
    <source>
        <dbReference type="ARBA" id="ARBA00011063"/>
    </source>
</evidence>
<feature type="active site" description="Proton donor" evidence="3">
    <location>
        <position position="126"/>
    </location>
</feature>
<organism evidence="5 6">
    <name type="scientific">Neorhodopirellula pilleata</name>
    <dbReference type="NCBI Taxonomy" id="2714738"/>
    <lineage>
        <taxon>Bacteria</taxon>
        <taxon>Pseudomonadati</taxon>
        <taxon>Planctomycetota</taxon>
        <taxon>Planctomycetia</taxon>
        <taxon>Pirellulales</taxon>
        <taxon>Pirellulaceae</taxon>
        <taxon>Neorhodopirellula</taxon>
    </lineage>
</organism>
<accession>A0A5C6A196</accession>